<dbReference type="OrthoDB" id="2142729at2759"/>
<sequence length="912" mass="102958">MDNLEEKSLGLEKLVANQKAEIQKLEEELQDEKDRAADMEHRLQGDIHDLQDSIDEGNQEIETLSRYKKGYDDLYLAFLDTAENEFTKKRKQPVISTKRANLINNIESAQKLEEQLQTVLNTAVEGKLQTVLNTAVEGKLQTVLNTAVEGKLQTVLNTAVKGKLQTVLNTAVEGKLQTVLNTAVEGKLQTVLNTAVEAVEGKLQTLLNTAVEGKLQTVLNTAVEGKLQTVLNTAVEGKLQTVLNTAVEGNYSVKYNCRAVEGKLQTVLNTTVEGKLQTVLNTAVEGKLRTVLNTAVEGKLRTVLNTAVEGKLRTVLNTAVEGKLRTVLNTAVEGKLETVLNTAVEGKLQTMLNTAVEGKLQTVLNTAVEEFDKFLEEHKDELQKIETGKEDVTEAELEIQEMDIEQADQELEAVQERFKNTVGDITNELQLLKHHSLTLQDQLQKLELSKPSHGRKELKILEPEGLTKGDSILSAGLGDEDEKNTEPDPFIPQEQVFSKYAAMVYTSSNNGKSFDTFKEAEFCPSCGEKTVICPHKLPGSEKVFKLPHSCTHIKISRPKVRVNKDIIEEIMKPVSPEYTIDMAPSSADTSGYQRRPVTDSATSRGSPSIMSSEAHMPHSLHRLFDDYKDRTNVERNIPRPLPLDRTLSQIEQFWSYLMWTDENIDEKTIRNSVLDYLYMFMKERYIIEDIMYLCTHDFLSSVAEHSGNDKTVQVFGNILAGNLDGACFTVQVFGNILAGNLDGACFRYTMLLCDFIDQVEWKEVEDFRVFAGIAYRSMDDEDLETLQMTYTSFSENKISGQLVCQFIMHLILKCREPRMFDFENKLLPFKTHDAGQQVLTEKEFMDAIDQFVPLSNEKLRKKLYWESETAVRFDGLRDVVPISRLAQILYFFFHYEIILLSQQYVDIPSRNP</sequence>
<name>A0A6J8B4P1_MYTCO</name>
<reference evidence="3 4" key="1">
    <citation type="submission" date="2020-06" db="EMBL/GenBank/DDBJ databases">
        <authorList>
            <person name="Li R."/>
            <person name="Bekaert M."/>
        </authorList>
    </citation>
    <scope>NUCLEOTIDE SEQUENCE [LARGE SCALE GENOMIC DNA]</scope>
    <source>
        <strain evidence="4">wild</strain>
    </source>
</reference>
<evidence type="ECO:0000313" key="3">
    <source>
        <dbReference type="EMBL" id="CAC5378845.1"/>
    </source>
</evidence>
<keyword evidence="1" id="KW-0175">Coiled coil</keyword>
<feature type="coiled-coil region" evidence="1">
    <location>
        <begin position="1"/>
        <end position="42"/>
    </location>
</feature>
<accession>A0A6J8B4P1</accession>
<dbReference type="EMBL" id="CACVKT020002606">
    <property type="protein sequence ID" value="CAC5378845.1"/>
    <property type="molecule type" value="Genomic_DNA"/>
</dbReference>
<dbReference type="Proteomes" id="UP000507470">
    <property type="component" value="Unassembled WGS sequence"/>
</dbReference>
<evidence type="ECO:0000313" key="4">
    <source>
        <dbReference type="Proteomes" id="UP000507470"/>
    </source>
</evidence>
<feature type="region of interest" description="Disordered" evidence="2">
    <location>
        <begin position="584"/>
        <end position="612"/>
    </location>
</feature>
<evidence type="ECO:0000256" key="1">
    <source>
        <dbReference type="SAM" id="Coils"/>
    </source>
</evidence>
<feature type="region of interest" description="Disordered" evidence="2">
    <location>
        <begin position="470"/>
        <end position="490"/>
    </location>
</feature>
<protein>
    <submittedName>
        <fullName evidence="3">Uncharacterized protein</fullName>
    </submittedName>
</protein>
<gene>
    <name evidence="3" type="ORF">MCOR_14982</name>
</gene>
<organism evidence="3 4">
    <name type="scientific">Mytilus coruscus</name>
    <name type="common">Sea mussel</name>
    <dbReference type="NCBI Taxonomy" id="42192"/>
    <lineage>
        <taxon>Eukaryota</taxon>
        <taxon>Metazoa</taxon>
        <taxon>Spiralia</taxon>
        <taxon>Lophotrochozoa</taxon>
        <taxon>Mollusca</taxon>
        <taxon>Bivalvia</taxon>
        <taxon>Autobranchia</taxon>
        <taxon>Pteriomorphia</taxon>
        <taxon>Mytilida</taxon>
        <taxon>Mytiloidea</taxon>
        <taxon>Mytilidae</taxon>
        <taxon>Mytilinae</taxon>
        <taxon>Mytilus</taxon>
    </lineage>
</organism>
<keyword evidence="4" id="KW-1185">Reference proteome</keyword>
<proteinExistence type="predicted"/>
<feature type="compositionally biased region" description="Polar residues" evidence="2">
    <location>
        <begin position="599"/>
        <end position="611"/>
    </location>
</feature>
<dbReference type="AlphaFoldDB" id="A0A6J8B4P1"/>
<feature type="coiled-coil region" evidence="1">
    <location>
        <begin position="375"/>
        <end position="424"/>
    </location>
</feature>
<evidence type="ECO:0000256" key="2">
    <source>
        <dbReference type="SAM" id="MobiDB-lite"/>
    </source>
</evidence>